<protein>
    <submittedName>
        <fullName evidence="2">Cupin domain protein</fullName>
    </submittedName>
</protein>
<dbReference type="PANTHER" id="PTHR37694">
    <property type="entry name" value="SLR8022 PROTEIN"/>
    <property type="match status" value="1"/>
</dbReference>
<dbReference type="SUPFAM" id="SSF51182">
    <property type="entry name" value="RmlC-like cupins"/>
    <property type="match status" value="1"/>
</dbReference>
<dbReference type="InterPro" id="IPR013096">
    <property type="entry name" value="Cupin_2"/>
</dbReference>
<name>A0A1H9VEP2_9RHOB</name>
<proteinExistence type="predicted"/>
<sequence>MPQPFHVPAEAPEVKVMQEAQRGGLKYRLMVDASGGPSGEVCQGYFYLYDGHTESMHRHDVTETISVVEGTGTAWLGAREITMRPGDSLFIPAGHMHGFAADEDMTLFFTFPTESFDQVGYEYGEAA</sequence>
<reference evidence="2 3" key="1">
    <citation type="submission" date="2016-10" db="EMBL/GenBank/DDBJ databases">
        <authorList>
            <person name="de Groot N.N."/>
        </authorList>
    </citation>
    <scope>NUCLEOTIDE SEQUENCE [LARGE SCALE GENOMIC DNA]</scope>
    <source>
        <strain evidence="2 3">DSM 23042</strain>
    </source>
</reference>
<evidence type="ECO:0000259" key="1">
    <source>
        <dbReference type="Pfam" id="PF07883"/>
    </source>
</evidence>
<dbReference type="Pfam" id="PF07883">
    <property type="entry name" value="Cupin_2"/>
    <property type="match status" value="1"/>
</dbReference>
<dbReference type="InterPro" id="IPR011051">
    <property type="entry name" value="RmlC_Cupin_sf"/>
</dbReference>
<dbReference type="STRING" id="641238.SAMN04490244_10751"/>
<dbReference type="Proteomes" id="UP000198885">
    <property type="component" value="Unassembled WGS sequence"/>
</dbReference>
<dbReference type="AlphaFoldDB" id="A0A1H9VEP2"/>
<gene>
    <name evidence="2" type="ORF">SAMN04490244_10751</name>
</gene>
<evidence type="ECO:0000313" key="3">
    <source>
        <dbReference type="Proteomes" id="UP000198885"/>
    </source>
</evidence>
<dbReference type="PANTHER" id="PTHR37694:SF1">
    <property type="entry name" value="SLR8022 PROTEIN"/>
    <property type="match status" value="1"/>
</dbReference>
<dbReference type="InterPro" id="IPR014710">
    <property type="entry name" value="RmlC-like_jellyroll"/>
</dbReference>
<dbReference type="EMBL" id="FOGU01000007">
    <property type="protein sequence ID" value="SES20021.1"/>
    <property type="molecule type" value="Genomic_DNA"/>
</dbReference>
<evidence type="ECO:0000313" key="2">
    <source>
        <dbReference type="EMBL" id="SES20021.1"/>
    </source>
</evidence>
<feature type="domain" description="Cupin type-2" evidence="1">
    <location>
        <begin position="50"/>
        <end position="106"/>
    </location>
</feature>
<keyword evidence="3" id="KW-1185">Reference proteome</keyword>
<accession>A0A1H9VEP2</accession>
<dbReference type="RefSeq" id="WP_177190462.1">
    <property type="nucleotide sequence ID" value="NZ_FOGU01000007.1"/>
</dbReference>
<organism evidence="2 3">
    <name type="scientific">Tranquillimonas rosea</name>
    <dbReference type="NCBI Taxonomy" id="641238"/>
    <lineage>
        <taxon>Bacteria</taxon>
        <taxon>Pseudomonadati</taxon>
        <taxon>Pseudomonadota</taxon>
        <taxon>Alphaproteobacteria</taxon>
        <taxon>Rhodobacterales</taxon>
        <taxon>Roseobacteraceae</taxon>
        <taxon>Tranquillimonas</taxon>
    </lineage>
</organism>
<dbReference type="Gene3D" id="2.60.120.10">
    <property type="entry name" value="Jelly Rolls"/>
    <property type="match status" value="1"/>
</dbReference>